<keyword evidence="3 5" id="KW-0067">ATP-binding</keyword>
<dbReference type="Pfam" id="PF09821">
    <property type="entry name" value="AAA_assoc_C"/>
    <property type="match status" value="1"/>
</dbReference>
<dbReference type="InterPro" id="IPR003439">
    <property type="entry name" value="ABC_transporter-like_ATP-bd"/>
</dbReference>
<dbReference type="PROSITE" id="PS00211">
    <property type="entry name" value="ABC_TRANSPORTER_1"/>
    <property type="match status" value="1"/>
</dbReference>
<keyword evidence="1" id="KW-0813">Transport</keyword>
<dbReference type="Gene3D" id="3.40.50.300">
    <property type="entry name" value="P-loop containing nucleotide triphosphate hydrolases"/>
    <property type="match status" value="1"/>
</dbReference>
<dbReference type="Proteomes" id="UP001239397">
    <property type="component" value="Chromosome"/>
</dbReference>
<dbReference type="Pfam" id="PF00005">
    <property type="entry name" value="ABC_tran"/>
    <property type="match status" value="1"/>
</dbReference>
<evidence type="ECO:0000313" key="5">
    <source>
        <dbReference type="EMBL" id="WIX98791.1"/>
    </source>
</evidence>
<dbReference type="InterPro" id="IPR027417">
    <property type="entry name" value="P-loop_NTPase"/>
</dbReference>
<dbReference type="PANTHER" id="PTHR42788">
    <property type="entry name" value="TAURINE IMPORT ATP-BINDING PROTEIN-RELATED"/>
    <property type="match status" value="1"/>
</dbReference>
<dbReference type="GO" id="GO:0016887">
    <property type="term" value="F:ATP hydrolysis activity"/>
    <property type="evidence" value="ECO:0007669"/>
    <property type="project" value="InterPro"/>
</dbReference>
<sequence length="433" mass="46020">MSRPEVLVSLEHVSKSFTGAGGDELRVLDDISLDLRAGEIVALLGRSGSGKSTLLRTIAGLIGPTEGTVHYRGAEVNGANPGTAMVFQTFALMPWLTVQDNVELGLAARGVPPARRRERALAAIDLIGLDGFESAYPKELSGGMRQRVGFARALVLEPDLLLMDEPFSALDVLTAENLRTELMGLWQQDGFPTKAICVVTHNIEEAVLLADRVLVLGSGPGHLRAEVTVGLARPRDRKAPAFTALVERIYDLLTGREPGTVAAEPTPTATPLPDASVGGLAGLVEIVHARGGQADLPALAAELSFEVDDLLPLVDAAALLGFLVVTGADLHLTPAGETFTAADIQQSKKIFAEQARRHAPLVRTLDRALAASKDGALRVSFFQDLLRRGFSRDDSERQLATAIDWGRYAELFDYDAGAGKITHDVSHPPAAGG</sequence>
<proteinExistence type="predicted"/>
<dbReference type="InterPro" id="IPR003593">
    <property type="entry name" value="AAA+_ATPase"/>
</dbReference>
<dbReference type="InterPro" id="IPR050166">
    <property type="entry name" value="ABC_transporter_ATP-bind"/>
</dbReference>
<dbReference type="KEGG" id="amog:QRX60_32630"/>
<dbReference type="PANTHER" id="PTHR42788:SF13">
    <property type="entry name" value="ALIPHATIC SULFONATES IMPORT ATP-BINDING PROTEIN SSUB"/>
    <property type="match status" value="1"/>
</dbReference>
<name>A0A9Y2JJZ7_9PSEU</name>
<dbReference type="PROSITE" id="PS50893">
    <property type="entry name" value="ABC_TRANSPORTER_2"/>
    <property type="match status" value="1"/>
</dbReference>
<organism evidence="5 6">
    <name type="scientific">Amycolatopsis mongoliensis</name>
    <dbReference type="NCBI Taxonomy" id="715475"/>
    <lineage>
        <taxon>Bacteria</taxon>
        <taxon>Bacillati</taxon>
        <taxon>Actinomycetota</taxon>
        <taxon>Actinomycetes</taxon>
        <taxon>Pseudonocardiales</taxon>
        <taxon>Pseudonocardiaceae</taxon>
        <taxon>Amycolatopsis</taxon>
    </lineage>
</organism>
<evidence type="ECO:0000313" key="6">
    <source>
        <dbReference type="Proteomes" id="UP001239397"/>
    </source>
</evidence>
<evidence type="ECO:0000256" key="3">
    <source>
        <dbReference type="ARBA" id="ARBA00022840"/>
    </source>
</evidence>
<accession>A0A9Y2JJZ7</accession>
<dbReference type="EMBL" id="CP127295">
    <property type="protein sequence ID" value="WIX98791.1"/>
    <property type="molecule type" value="Genomic_DNA"/>
</dbReference>
<evidence type="ECO:0000256" key="2">
    <source>
        <dbReference type="ARBA" id="ARBA00022741"/>
    </source>
</evidence>
<reference evidence="5 6" key="1">
    <citation type="submission" date="2023-06" db="EMBL/GenBank/DDBJ databases">
        <authorList>
            <person name="Oyuntsetseg B."/>
            <person name="Kim S.B."/>
        </authorList>
    </citation>
    <scope>NUCLEOTIDE SEQUENCE [LARGE SCALE GENOMIC DNA]</scope>
    <source>
        <strain evidence="5 6">4-36</strain>
    </source>
</reference>
<dbReference type="InterPro" id="IPR017871">
    <property type="entry name" value="ABC_transporter-like_CS"/>
</dbReference>
<dbReference type="CDD" id="cd03293">
    <property type="entry name" value="ABC_NrtD_SsuB_transporters"/>
    <property type="match status" value="1"/>
</dbReference>
<dbReference type="SMART" id="SM00382">
    <property type="entry name" value="AAA"/>
    <property type="match status" value="1"/>
</dbReference>
<keyword evidence="6" id="KW-1185">Reference proteome</keyword>
<feature type="domain" description="ABC transporter" evidence="4">
    <location>
        <begin position="8"/>
        <end position="243"/>
    </location>
</feature>
<dbReference type="InterPro" id="IPR018632">
    <property type="entry name" value="AAA-associated_dom_C"/>
</dbReference>
<dbReference type="RefSeq" id="WP_285995274.1">
    <property type="nucleotide sequence ID" value="NZ_CP127295.1"/>
</dbReference>
<gene>
    <name evidence="5" type="ORF">QRX60_32630</name>
</gene>
<dbReference type="GO" id="GO:0005524">
    <property type="term" value="F:ATP binding"/>
    <property type="evidence" value="ECO:0007669"/>
    <property type="project" value="UniProtKB-KW"/>
</dbReference>
<protein>
    <submittedName>
        <fullName evidence="5">Nitrate/sulfonate/bicarbonate ABC transporter ATP-binding protein</fullName>
    </submittedName>
</protein>
<evidence type="ECO:0000256" key="1">
    <source>
        <dbReference type="ARBA" id="ARBA00022448"/>
    </source>
</evidence>
<dbReference type="AlphaFoldDB" id="A0A9Y2JJZ7"/>
<keyword evidence="2" id="KW-0547">Nucleotide-binding</keyword>
<evidence type="ECO:0000259" key="4">
    <source>
        <dbReference type="PROSITE" id="PS50893"/>
    </source>
</evidence>
<dbReference type="SUPFAM" id="SSF52540">
    <property type="entry name" value="P-loop containing nucleoside triphosphate hydrolases"/>
    <property type="match status" value="1"/>
</dbReference>